<dbReference type="EMBL" id="CAADJA010000002">
    <property type="protein sequence ID" value="VFS47812.1"/>
    <property type="molecule type" value="Genomic_DNA"/>
</dbReference>
<evidence type="ECO:0000313" key="7">
    <source>
        <dbReference type="Proteomes" id="UP000373449"/>
    </source>
</evidence>
<evidence type="ECO:0000313" key="6">
    <source>
        <dbReference type="Proteomes" id="UP000224974"/>
    </source>
</evidence>
<dbReference type="Pfam" id="PF00300">
    <property type="entry name" value="His_Phos_1"/>
    <property type="match status" value="1"/>
</dbReference>
<evidence type="ECO:0000256" key="1">
    <source>
        <dbReference type="ARBA" id="ARBA00023152"/>
    </source>
</evidence>
<reference evidence="6" key="2">
    <citation type="submission" date="2017-09" db="EMBL/GenBank/DDBJ databases">
        <title>FDA dAtabase for Regulatory Grade micrObial Sequences (FDA-ARGOS): Supporting development and validation of Infectious Disease Dx tests.</title>
        <authorList>
            <person name="Minogue T."/>
            <person name="Wolcott M."/>
            <person name="Wasieloski L."/>
            <person name="Aguilar W."/>
            <person name="Moore D."/>
            <person name="Tallon L."/>
            <person name="Sadzewicz L."/>
            <person name="Ott S."/>
            <person name="Zhao X."/>
            <person name="Nagaraj S."/>
            <person name="Vavikolanu K."/>
            <person name="Aluvathingal J."/>
            <person name="Nadendla S."/>
            <person name="Sichtig H."/>
        </authorList>
    </citation>
    <scope>NUCLEOTIDE SEQUENCE [LARGE SCALE GENOMIC DNA]</scope>
    <source>
        <strain evidence="6">FDAARGOS_387</strain>
    </source>
</reference>
<reference evidence="4" key="1">
    <citation type="submission" date="2017-09" db="EMBL/GenBank/DDBJ databases">
        <title>FDA dAtabase for Regulatory Grade micrObial Sequences (FDA-ARGOS): Supporting development and validation of Infectious Disease Dx tests.</title>
        <authorList>
            <person name="Minogue T."/>
            <person name="Wolcott M."/>
            <person name="Wasieloski L."/>
            <person name="Aguilar W."/>
            <person name="Moore D."/>
            <person name="Tallon L.J."/>
            <person name="Sadzewicz L."/>
            <person name="Ott S."/>
            <person name="Zhao X."/>
            <person name="Nagaraj S."/>
            <person name="Vavikolanu K."/>
            <person name="Aluvathingal J."/>
            <person name="Nadendla S."/>
            <person name="Sichtig H."/>
        </authorList>
    </citation>
    <scope>NUCLEOTIDE SEQUENCE</scope>
    <source>
        <strain evidence="4">FDAARGOS_387</strain>
    </source>
</reference>
<dbReference type="InterPro" id="IPR050275">
    <property type="entry name" value="PGM_Phosphatase"/>
</dbReference>
<feature type="binding site" evidence="3">
    <location>
        <position position="58"/>
    </location>
    <ligand>
        <name>substrate</name>
    </ligand>
</feature>
<dbReference type="InterPro" id="IPR029033">
    <property type="entry name" value="His_PPase_superfam"/>
</dbReference>
<accession>A0A2C6DME4</accession>
<dbReference type="SUPFAM" id="SSF53254">
    <property type="entry name" value="Phosphoglycerate mutase-like"/>
    <property type="match status" value="1"/>
</dbReference>
<dbReference type="PANTHER" id="PTHR48100">
    <property type="entry name" value="BROAD-SPECIFICITY PHOSPHATASE YOR283W-RELATED"/>
    <property type="match status" value="1"/>
</dbReference>
<dbReference type="PANTHER" id="PTHR48100:SF1">
    <property type="entry name" value="HISTIDINE PHOSPHATASE FAMILY PROTEIN-RELATED"/>
    <property type="match status" value="1"/>
</dbReference>
<feature type="binding site" evidence="3">
    <location>
        <begin position="8"/>
        <end position="15"/>
    </location>
    <ligand>
        <name>substrate</name>
    </ligand>
</feature>
<dbReference type="AlphaFoldDB" id="A0A2C6DME4"/>
<dbReference type="EC" id="3.1.3.73" evidence="5"/>
<gene>
    <name evidence="5" type="primary">cobC_2</name>
    <name evidence="4" type="ORF">CRN84_09310</name>
    <name evidence="5" type="ORF">NCTC12282_02752</name>
</gene>
<dbReference type="InterPro" id="IPR001345">
    <property type="entry name" value="PG/BPGM_mutase_AS"/>
</dbReference>
<dbReference type="NCBIfam" id="NF002901">
    <property type="entry name" value="PRK03482.1"/>
    <property type="match status" value="1"/>
</dbReference>
<dbReference type="OrthoDB" id="9783269at2"/>
<evidence type="ECO:0000256" key="2">
    <source>
        <dbReference type="ARBA" id="ARBA00023235"/>
    </source>
</evidence>
<dbReference type="STRING" id="1111728.GCA_000427805_00401"/>
<keyword evidence="2" id="KW-0413">Isomerase</keyword>
<dbReference type="Gene3D" id="3.40.50.1240">
    <property type="entry name" value="Phosphoglycerate mutase-like"/>
    <property type="match status" value="1"/>
</dbReference>
<dbReference type="PROSITE" id="PS00175">
    <property type="entry name" value="PG_MUTASE"/>
    <property type="match status" value="1"/>
</dbReference>
<dbReference type="GO" id="GO:0043755">
    <property type="term" value="F:alpha-ribazole phosphatase activity"/>
    <property type="evidence" value="ECO:0007669"/>
    <property type="project" value="UniProtKB-EC"/>
</dbReference>
<proteinExistence type="predicted"/>
<sequence length="215" mass="23981">MTQVYLIRHGETEWNVARRIQGQTDSNLTESGENQARQAGNRLKHLGITHIIASDLGRTRRTAALLAEYCHIEPTYDARLRELNMGILEQRHIDTLTPEEEQHRQLILDGTPGGRIPEGESLTELSARMRAVLDECKNLPAGSKALLVSHGIALGSLLSNVLGLPPYAERRLRLRNCSLSLVESQNSPWLAPGWIVEFAGDTQHLNAEALDEIQR</sequence>
<keyword evidence="1" id="KW-0324">Glycolysis</keyword>
<dbReference type="SMART" id="SM00855">
    <property type="entry name" value="PGAM"/>
    <property type="match status" value="1"/>
</dbReference>
<reference evidence="5 7" key="3">
    <citation type="submission" date="2019-03" db="EMBL/GenBank/DDBJ databases">
        <authorList>
            <consortium name="Pathogen Informatics"/>
        </authorList>
    </citation>
    <scope>NUCLEOTIDE SEQUENCE [LARGE SCALE GENOMIC DNA]</scope>
    <source>
        <strain evidence="5 7">NCTC12282</strain>
    </source>
</reference>
<dbReference type="Proteomes" id="UP000373449">
    <property type="component" value="Unassembled WGS sequence"/>
</dbReference>
<protein>
    <submittedName>
        <fullName evidence="5">Alpha-ribazole phosphatase</fullName>
        <ecNumber evidence="5">3.1.3.73</ecNumber>
    </submittedName>
    <submittedName>
        <fullName evidence="4">Phosphoglycerate mutase</fullName>
    </submittedName>
</protein>
<evidence type="ECO:0000313" key="5">
    <source>
        <dbReference type="EMBL" id="VFS47812.1"/>
    </source>
</evidence>
<dbReference type="CDD" id="cd07067">
    <property type="entry name" value="HP_PGM_like"/>
    <property type="match status" value="1"/>
</dbReference>
<dbReference type="InterPro" id="IPR013078">
    <property type="entry name" value="His_Pase_superF_clade-1"/>
</dbReference>
<evidence type="ECO:0000256" key="3">
    <source>
        <dbReference type="PIRSR" id="PIRSR613078-2"/>
    </source>
</evidence>
<dbReference type="EMBL" id="PDDX01000001">
    <property type="protein sequence ID" value="PHI29512.1"/>
    <property type="molecule type" value="Genomic_DNA"/>
</dbReference>
<organism evidence="4 6">
    <name type="scientific">Budvicia aquatica</name>
    <dbReference type="NCBI Taxonomy" id="82979"/>
    <lineage>
        <taxon>Bacteria</taxon>
        <taxon>Pseudomonadati</taxon>
        <taxon>Pseudomonadota</taxon>
        <taxon>Gammaproteobacteria</taxon>
        <taxon>Enterobacterales</taxon>
        <taxon>Budviciaceae</taxon>
        <taxon>Budvicia</taxon>
    </lineage>
</organism>
<evidence type="ECO:0000313" key="4">
    <source>
        <dbReference type="EMBL" id="PHI29512.1"/>
    </source>
</evidence>
<keyword evidence="5" id="KW-0378">Hydrolase</keyword>
<name>A0A2C6DME4_9GAMM</name>
<keyword evidence="6" id="KW-1185">Reference proteome</keyword>
<dbReference type="GO" id="GO:0005737">
    <property type="term" value="C:cytoplasm"/>
    <property type="evidence" value="ECO:0007669"/>
    <property type="project" value="TreeGrafter"/>
</dbReference>
<dbReference type="Proteomes" id="UP000224974">
    <property type="component" value="Unassembled WGS sequence"/>
</dbReference>
<dbReference type="RefSeq" id="WP_029093014.1">
    <property type="nucleotide sequence ID" value="NZ_BRLG01000002.1"/>
</dbReference>